<evidence type="ECO:0000256" key="4">
    <source>
        <dbReference type="PROSITE-ProRule" id="PRU00175"/>
    </source>
</evidence>
<feature type="compositionally biased region" description="Low complexity" evidence="5">
    <location>
        <begin position="1052"/>
        <end position="1066"/>
    </location>
</feature>
<feature type="region of interest" description="Disordered" evidence="5">
    <location>
        <begin position="1"/>
        <end position="218"/>
    </location>
</feature>
<feature type="compositionally biased region" description="Acidic residues" evidence="5">
    <location>
        <begin position="484"/>
        <end position="497"/>
    </location>
</feature>
<dbReference type="Pfam" id="PF13639">
    <property type="entry name" value="zf-RING_2"/>
    <property type="match status" value="1"/>
</dbReference>
<feature type="compositionally biased region" description="Basic and acidic residues" evidence="5">
    <location>
        <begin position="625"/>
        <end position="652"/>
    </location>
</feature>
<feature type="compositionally biased region" description="Polar residues" evidence="5">
    <location>
        <begin position="376"/>
        <end position="385"/>
    </location>
</feature>
<feature type="compositionally biased region" description="Basic and acidic residues" evidence="5">
    <location>
        <begin position="442"/>
        <end position="458"/>
    </location>
</feature>
<dbReference type="Gene3D" id="3.30.40.10">
    <property type="entry name" value="Zinc/RING finger domain, C3HC4 (zinc finger)"/>
    <property type="match status" value="1"/>
</dbReference>
<dbReference type="SMART" id="SM00184">
    <property type="entry name" value="RING"/>
    <property type="match status" value="1"/>
</dbReference>
<proteinExistence type="predicted"/>
<feature type="compositionally biased region" description="Basic and acidic residues" evidence="5">
    <location>
        <begin position="135"/>
        <end position="147"/>
    </location>
</feature>
<evidence type="ECO:0000259" key="6">
    <source>
        <dbReference type="PROSITE" id="PS50089"/>
    </source>
</evidence>
<comment type="caution">
    <text evidence="7">The sequence shown here is derived from an EMBL/GenBank/DDBJ whole genome shotgun (WGS) entry which is preliminary data.</text>
</comment>
<feature type="compositionally biased region" description="Low complexity" evidence="5">
    <location>
        <begin position="1"/>
        <end position="14"/>
    </location>
</feature>
<dbReference type="PRINTS" id="PR01217">
    <property type="entry name" value="PRICHEXTENSN"/>
</dbReference>
<evidence type="ECO:0000256" key="5">
    <source>
        <dbReference type="SAM" id="MobiDB-lite"/>
    </source>
</evidence>
<feature type="domain" description="RING-type" evidence="6">
    <location>
        <begin position="1303"/>
        <end position="1345"/>
    </location>
</feature>
<feature type="compositionally biased region" description="Pro residues" evidence="5">
    <location>
        <begin position="995"/>
        <end position="1004"/>
    </location>
</feature>
<protein>
    <recommendedName>
        <fullName evidence="6">RING-type domain-containing protein</fullName>
    </recommendedName>
</protein>
<dbReference type="EMBL" id="NIDF01000036">
    <property type="protein sequence ID" value="TYJ55619.1"/>
    <property type="molecule type" value="Genomic_DNA"/>
</dbReference>
<evidence type="ECO:0000256" key="2">
    <source>
        <dbReference type="ARBA" id="ARBA00022771"/>
    </source>
</evidence>
<reference evidence="7 8" key="1">
    <citation type="submission" date="2017-05" db="EMBL/GenBank/DDBJ databases">
        <title>The Genome Sequence of Tsuchiyaea wingfieldii DSM 27421.</title>
        <authorList>
            <person name="Cuomo C."/>
            <person name="Passer A."/>
            <person name="Billmyre B."/>
            <person name="Heitman J."/>
        </authorList>
    </citation>
    <scope>NUCLEOTIDE SEQUENCE [LARGE SCALE GENOMIC DNA]</scope>
    <source>
        <strain evidence="7 8">DSM 27421</strain>
    </source>
</reference>
<dbReference type="GO" id="GO:0008270">
    <property type="term" value="F:zinc ion binding"/>
    <property type="evidence" value="ECO:0007669"/>
    <property type="project" value="UniProtKB-KW"/>
</dbReference>
<dbReference type="PANTHER" id="PTHR14155:SF627">
    <property type="entry name" value="OS06G0192800 PROTEIN"/>
    <property type="match status" value="1"/>
</dbReference>
<dbReference type="InterPro" id="IPR053238">
    <property type="entry name" value="RING-H2_zinc_finger"/>
</dbReference>
<feature type="compositionally biased region" description="Pro residues" evidence="5">
    <location>
        <begin position="504"/>
        <end position="548"/>
    </location>
</feature>
<feature type="region of interest" description="Disordered" evidence="5">
    <location>
        <begin position="442"/>
        <end position="826"/>
    </location>
</feature>
<gene>
    <name evidence="7" type="ORF">B9479_003651</name>
</gene>
<keyword evidence="2 4" id="KW-0863">Zinc-finger</keyword>
<dbReference type="PANTHER" id="PTHR14155">
    <property type="entry name" value="RING FINGER DOMAIN-CONTAINING"/>
    <property type="match status" value="1"/>
</dbReference>
<feature type="compositionally biased region" description="Low complexity" evidence="5">
    <location>
        <begin position="864"/>
        <end position="879"/>
    </location>
</feature>
<accession>A0A5D3AZC2</accession>
<dbReference type="InterPro" id="IPR001841">
    <property type="entry name" value="Znf_RING"/>
</dbReference>
<keyword evidence="1" id="KW-0479">Metal-binding</keyword>
<feature type="region of interest" description="Disordered" evidence="5">
    <location>
        <begin position="842"/>
        <end position="1216"/>
    </location>
</feature>
<feature type="compositionally biased region" description="Polar residues" evidence="5">
    <location>
        <begin position="343"/>
        <end position="358"/>
    </location>
</feature>
<feature type="compositionally biased region" description="Basic and acidic residues" evidence="5">
    <location>
        <begin position="560"/>
        <end position="578"/>
    </location>
</feature>
<feature type="compositionally biased region" description="Low complexity" evidence="5">
    <location>
        <begin position="360"/>
        <end position="370"/>
    </location>
</feature>
<feature type="region of interest" description="Disordered" evidence="5">
    <location>
        <begin position="234"/>
        <end position="430"/>
    </location>
</feature>
<dbReference type="SUPFAM" id="SSF57850">
    <property type="entry name" value="RING/U-box"/>
    <property type="match status" value="1"/>
</dbReference>
<evidence type="ECO:0000313" key="8">
    <source>
        <dbReference type="Proteomes" id="UP000322245"/>
    </source>
</evidence>
<feature type="compositionally biased region" description="Polar residues" evidence="5">
    <location>
        <begin position="661"/>
        <end position="672"/>
    </location>
</feature>
<dbReference type="PROSITE" id="PS50089">
    <property type="entry name" value="ZF_RING_2"/>
    <property type="match status" value="1"/>
</dbReference>
<dbReference type="Proteomes" id="UP000322245">
    <property type="component" value="Unassembled WGS sequence"/>
</dbReference>
<feature type="compositionally biased region" description="Basic and acidic residues" evidence="5">
    <location>
        <begin position="1026"/>
        <end position="1038"/>
    </location>
</feature>
<evidence type="ECO:0000313" key="7">
    <source>
        <dbReference type="EMBL" id="TYJ55619.1"/>
    </source>
</evidence>
<feature type="compositionally biased region" description="Pro residues" evidence="5">
    <location>
        <begin position="895"/>
        <end position="942"/>
    </location>
</feature>
<feature type="compositionally biased region" description="Basic and acidic residues" evidence="5">
    <location>
        <begin position="806"/>
        <end position="826"/>
    </location>
</feature>
<feature type="compositionally biased region" description="Polar residues" evidence="5">
    <location>
        <begin position="680"/>
        <end position="697"/>
    </location>
</feature>
<feature type="compositionally biased region" description="Basic and acidic residues" evidence="5">
    <location>
        <begin position="700"/>
        <end position="716"/>
    </location>
</feature>
<dbReference type="InterPro" id="IPR013083">
    <property type="entry name" value="Znf_RING/FYVE/PHD"/>
</dbReference>
<evidence type="ECO:0000256" key="1">
    <source>
        <dbReference type="ARBA" id="ARBA00022723"/>
    </source>
</evidence>
<name>A0A5D3AZC2_9TREE</name>
<feature type="compositionally biased region" description="Basic residues" evidence="5">
    <location>
        <begin position="549"/>
        <end position="559"/>
    </location>
</feature>
<feature type="compositionally biased region" description="Basic and acidic residues" evidence="5">
    <location>
        <begin position="421"/>
        <end position="430"/>
    </location>
</feature>
<keyword evidence="3" id="KW-0862">Zinc</keyword>
<organism evidence="7 8">
    <name type="scientific">Cryptococcus floricola</name>
    <dbReference type="NCBI Taxonomy" id="2591691"/>
    <lineage>
        <taxon>Eukaryota</taxon>
        <taxon>Fungi</taxon>
        <taxon>Dikarya</taxon>
        <taxon>Basidiomycota</taxon>
        <taxon>Agaricomycotina</taxon>
        <taxon>Tremellomycetes</taxon>
        <taxon>Tremellales</taxon>
        <taxon>Cryptococcaceae</taxon>
        <taxon>Cryptococcus</taxon>
    </lineage>
</organism>
<keyword evidence="8" id="KW-1185">Reference proteome</keyword>
<evidence type="ECO:0000256" key="3">
    <source>
        <dbReference type="ARBA" id="ARBA00022833"/>
    </source>
</evidence>
<sequence>MESNPRARTPAGPARKPKKKRPPSPLPPSTSPVPGPSSLQEFRPVPRPYLVRAPSPISNTPHNRLAEMLLPSSFTRPQEGPSAQILGGAAVGAGGSGRERVQKKKKASRYAQGLLAPPSIVPGGVPAAPRVQHQQLRDRRRGEDRLGRHAGGTTSQTRLQDLPAGNPSQTSLGHLATILGADPVAAEQDPAPARRRRRIVRGEEEEGLRRRVTVSSREEGRALGVARGASMRRRNVWDEIPDQMTQESGEPPPPFPFPNAATARLPPAFARSPLSQEDAGSQADGGEGGRARSPPPTWEQAVGLAPSPAPAPAPAPGTGTTSEDQPAPPTLVIPPTASRRSNRGSSTERSASPASTRYESAPSSPFLAPSPDAPTPNLTIPSLSVNPPRGPSPAATGRSQSGISPIIEQDENGTDGGDGMTKQEREDRRMWNADLLAGYTLEERVKREWERKVDREGGEEVEAEQPQFPVAEGPAIEEPPVASDEQETVAPVEEDAGEVISPAFEPPNPSPPPPSHTPPPSTPTEPRPQTPPPAPVQLDPAPAPIPSPKKPKKSRKKGKERANTAQERKRMTSTEMGEKSPVAASSPRTPWSTEAPVYKKEVREEEEVEEAPSRVYGPPKGTLVPREEEATAVRPKDEGKHSEKAGRNEPETPRPLFQKTAWASSPEVNQIPTPAHVRSKSSGNVLGSARASVTTQAEAAARKAEDELTVGRRKSEGNLAGSGKKDENAQMGVLPPSREAALRRRDLAAPKPTPIVVAPVPASPPKPPTAKVEKLRYGVSGPLINLDDSDPGPSSSASSIKAPQKYMRDDEQGDNGKADVQKKRESNQSLWRLAASSADLLQLLESGGDQDEPSTFSKPGPGDTSEAVSSTAPVASSSKIPPPVPPSLASRRKIPPPVPPRPHYIVNQPPPLPPRRSDNPPPVSPLPAPKRRPPPPPPPPRHPVAVSQLGLWDGKAERDEEAGSEGIPQKDTAAPAEEPRVSADRASVSSKRPLGPRPPPPPRPLRLRNPWARAVLSSPAPEPEPEPERPDKREKTTEPLEGPRSPPKIRRINAAPARAPVLRLTPLPTPTPVSDPAAGGMTVPRLTLRPEAGRTQSDVPHPHHAHLPSPSPGQSAPHATPSSQAHLGLHQGRRSEAEAEAEEADDTRVNRSASAVDLRDGGGVEQAGVGVDVSVTTHGENGGGGEDGDGLGRLPSVQDGPGPGVHSRPGPGPSVIREEIEGSAGGEYTDLELFVARLDGSGREYEGFSHLTTFLGPSKPTAASPAALATLLPGIVSVDSRRTTPQGKVKLKLSLLGVRVAKCPVCLSQFRGGDKGVLVPGCGHAGHESCVRRWFREDGRCFVCREVLGEE</sequence>
<feature type="compositionally biased region" description="Pro residues" evidence="5">
    <location>
        <begin position="23"/>
        <end position="35"/>
    </location>
</feature>